<evidence type="ECO:0000256" key="6">
    <source>
        <dbReference type="PROSITE-ProRule" id="PRU00500"/>
    </source>
</evidence>
<reference evidence="9" key="1">
    <citation type="submission" date="2019-03" db="EMBL/GenBank/DDBJ databases">
        <title>Genome sequencing and reference-guided assembly of Black Bengal Goat (Capra hircus).</title>
        <authorList>
            <person name="Siddiki A.Z."/>
            <person name="Baten A."/>
            <person name="Billah M."/>
            <person name="Alam M.A.U."/>
            <person name="Shawrob K.S.M."/>
            <person name="Saha S."/>
            <person name="Chowdhury M."/>
            <person name="Rahman A.H."/>
            <person name="Stear M."/>
            <person name="Miah G."/>
            <person name="Das G.B."/>
            <person name="Hossain M.M."/>
            <person name="Kumkum M."/>
            <person name="Islam M.S."/>
            <person name="Mollah A.M."/>
            <person name="Ahsan A."/>
            <person name="Tusar F."/>
            <person name="Khan M.K.I."/>
        </authorList>
    </citation>
    <scope>NUCLEOTIDE SEQUENCE [LARGE SCALE GENOMIC DNA]</scope>
</reference>
<dbReference type="InterPro" id="IPR000716">
    <property type="entry name" value="Thyroglobulin_1"/>
</dbReference>
<evidence type="ECO:0000256" key="5">
    <source>
        <dbReference type="ARBA" id="ARBA00023183"/>
    </source>
</evidence>
<dbReference type="PRINTS" id="PR01977">
    <property type="entry name" value="IGFBPFAMILY1"/>
</dbReference>
<keyword evidence="2" id="KW-0964">Secreted</keyword>
<dbReference type="Pfam" id="PF00086">
    <property type="entry name" value="Thyroglobulin_1"/>
    <property type="match status" value="1"/>
</dbReference>
<dbReference type="GO" id="GO:0043567">
    <property type="term" value="P:regulation of insulin-like growth factor receptor signaling pathway"/>
    <property type="evidence" value="ECO:0007669"/>
    <property type="project" value="TreeGrafter"/>
</dbReference>
<keyword evidence="4" id="KW-1015">Disulfide bond</keyword>
<dbReference type="CDD" id="cd00191">
    <property type="entry name" value="TY"/>
    <property type="match status" value="1"/>
</dbReference>
<evidence type="ECO:0000259" key="8">
    <source>
        <dbReference type="PROSITE" id="PS51162"/>
    </source>
</evidence>
<accession>A0A8C2NGV7</accession>
<proteinExistence type="predicted"/>
<dbReference type="PANTHER" id="PTHR11551">
    <property type="entry name" value="INSULIN-LIKE GROWTH FACTOR BINDING PROTEIN"/>
    <property type="match status" value="1"/>
</dbReference>
<keyword evidence="3" id="KW-0732">Signal</keyword>
<sequence>QQDKHSLKRGPFALLPPTVCAGLCTYKQNKLILNTALEHAALPIINPWLRWPSRRPSKGARGAQRASATAPEPPPPLRQHPPTEPPLPPSDEATDTKDTTSPENVSPESSEITQEQLLDNFHLMTESSEDLPILWNAISNYESLKALEISDVKKWKEPCQRELYKVLDRLAREQQKAGDKLYKFYLPNCNKNGFYHSKQCETSLEGEPGLCWCVYPWSGKRILGSVAIRGDPQCQQYFNLQN</sequence>
<evidence type="ECO:0000313" key="9">
    <source>
        <dbReference type="Ensembl" id="ENSCHIP00010004979.1"/>
    </source>
</evidence>
<feature type="compositionally biased region" description="Pro residues" evidence="7">
    <location>
        <begin position="71"/>
        <end position="89"/>
    </location>
</feature>
<dbReference type="InterPro" id="IPR022321">
    <property type="entry name" value="IGFBP_1-6_chordata"/>
</dbReference>
<dbReference type="GO" id="GO:0031994">
    <property type="term" value="F:insulin-like growth factor I binding"/>
    <property type="evidence" value="ECO:0007669"/>
    <property type="project" value="TreeGrafter"/>
</dbReference>
<reference evidence="9" key="2">
    <citation type="submission" date="2025-08" db="UniProtKB">
        <authorList>
            <consortium name="Ensembl"/>
        </authorList>
    </citation>
    <scope>IDENTIFICATION</scope>
</reference>
<comment type="caution">
    <text evidence="6">Lacks conserved residue(s) required for the propagation of feature annotation.</text>
</comment>
<dbReference type="PROSITE" id="PS51162">
    <property type="entry name" value="THYROGLOBULIN_1_2"/>
    <property type="match status" value="1"/>
</dbReference>
<comment type="subcellular location">
    <subcellularLocation>
        <location evidence="1">Secreted</location>
    </subcellularLocation>
</comment>
<dbReference type="InterPro" id="IPR036857">
    <property type="entry name" value="Thyroglobulin_1_sf"/>
</dbReference>
<name>A0A8C2NGV7_CAPHI</name>
<dbReference type="FunFam" id="4.10.800.10:FF:000002">
    <property type="entry name" value="Insulin-like growth factor-binding protein 2"/>
    <property type="match status" value="1"/>
</dbReference>
<dbReference type="InterPro" id="IPR022322">
    <property type="entry name" value="IGFBP1"/>
</dbReference>
<dbReference type="Gene3D" id="4.10.800.10">
    <property type="entry name" value="Thyroglobulin type-1"/>
    <property type="match status" value="1"/>
</dbReference>
<dbReference type="PRINTS" id="PR01976">
    <property type="entry name" value="IGFBPFAMILY"/>
</dbReference>
<feature type="compositionally biased region" description="Polar residues" evidence="7">
    <location>
        <begin position="101"/>
        <end position="113"/>
    </location>
</feature>
<dbReference type="PROSITE" id="PS00484">
    <property type="entry name" value="THYROGLOBULIN_1_1"/>
    <property type="match status" value="1"/>
</dbReference>
<evidence type="ECO:0000256" key="7">
    <source>
        <dbReference type="SAM" id="MobiDB-lite"/>
    </source>
</evidence>
<dbReference type="GO" id="GO:0005615">
    <property type="term" value="C:extracellular space"/>
    <property type="evidence" value="ECO:0007669"/>
    <property type="project" value="TreeGrafter"/>
</dbReference>
<dbReference type="Ensembl" id="ENSCHIT00010006899.1">
    <property type="protein sequence ID" value="ENSCHIP00010004979.1"/>
    <property type="gene ID" value="ENSCHIG00010003550.1"/>
</dbReference>
<evidence type="ECO:0000256" key="1">
    <source>
        <dbReference type="ARBA" id="ARBA00004613"/>
    </source>
</evidence>
<evidence type="ECO:0000256" key="4">
    <source>
        <dbReference type="ARBA" id="ARBA00023157"/>
    </source>
</evidence>
<organism evidence="9">
    <name type="scientific">Capra hircus</name>
    <name type="common">Goat</name>
    <dbReference type="NCBI Taxonomy" id="9925"/>
    <lineage>
        <taxon>Eukaryota</taxon>
        <taxon>Metazoa</taxon>
        <taxon>Chordata</taxon>
        <taxon>Craniata</taxon>
        <taxon>Vertebrata</taxon>
        <taxon>Euteleostomi</taxon>
        <taxon>Mammalia</taxon>
        <taxon>Eutheria</taxon>
        <taxon>Laurasiatheria</taxon>
        <taxon>Artiodactyla</taxon>
        <taxon>Ruminantia</taxon>
        <taxon>Pecora</taxon>
        <taxon>Bovidae</taxon>
        <taxon>Caprinae</taxon>
        <taxon>Capra</taxon>
    </lineage>
</organism>
<dbReference type="PANTHER" id="PTHR11551:SF6">
    <property type="entry name" value="INSULIN-LIKE GROWTH FACTOR-BINDING PROTEIN 1"/>
    <property type="match status" value="1"/>
</dbReference>
<dbReference type="SMART" id="SM00211">
    <property type="entry name" value="TY"/>
    <property type="match status" value="1"/>
</dbReference>
<dbReference type="AlphaFoldDB" id="A0A8C2NGV7"/>
<keyword evidence="5" id="KW-0340">Growth factor binding</keyword>
<dbReference type="GO" id="GO:0031995">
    <property type="term" value="F:insulin-like growth factor II binding"/>
    <property type="evidence" value="ECO:0007669"/>
    <property type="project" value="TreeGrafter"/>
</dbReference>
<dbReference type="SUPFAM" id="SSF57610">
    <property type="entry name" value="Thyroglobulin type-1 domain"/>
    <property type="match status" value="1"/>
</dbReference>
<feature type="region of interest" description="Disordered" evidence="7">
    <location>
        <begin position="53"/>
        <end position="113"/>
    </location>
</feature>
<feature type="domain" description="Thyroglobulin type-1" evidence="8">
    <location>
        <begin position="156"/>
        <end position="234"/>
    </location>
</feature>
<evidence type="ECO:0000256" key="2">
    <source>
        <dbReference type="ARBA" id="ARBA00022525"/>
    </source>
</evidence>
<protein>
    <recommendedName>
        <fullName evidence="8">Thyroglobulin type-1 domain-containing protein</fullName>
    </recommendedName>
</protein>
<evidence type="ECO:0000256" key="3">
    <source>
        <dbReference type="ARBA" id="ARBA00022729"/>
    </source>
</evidence>